<feature type="region of interest" description="Disordered" evidence="5">
    <location>
        <begin position="271"/>
        <end position="296"/>
    </location>
</feature>
<dbReference type="EMBL" id="CAJOBC010003634">
    <property type="protein sequence ID" value="CAF3793421.1"/>
    <property type="molecule type" value="Genomic_DNA"/>
</dbReference>
<reference evidence="9" key="1">
    <citation type="submission" date="2021-02" db="EMBL/GenBank/DDBJ databases">
        <authorList>
            <person name="Nowell W R."/>
        </authorList>
    </citation>
    <scope>NUCLEOTIDE SEQUENCE</scope>
</reference>
<dbReference type="EMBL" id="CAJNOQ010003634">
    <property type="protein sequence ID" value="CAF1022032.1"/>
    <property type="molecule type" value="Genomic_DNA"/>
</dbReference>
<dbReference type="GO" id="GO:0045727">
    <property type="term" value="P:positive regulation of translation"/>
    <property type="evidence" value="ECO:0007669"/>
    <property type="project" value="TreeGrafter"/>
</dbReference>
<dbReference type="SMART" id="SM00360">
    <property type="entry name" value="RRM"/>
    <property type="match status" value="1"/>
</dbReference>
<dbReference type="PANTHER" id="PTHR22792:SF166">
    <property type="entry name" value="LUPUS LA PROTEIN HOMOLOG"/>
    <property type="match status" value="1"/>
</dbReference>
<protein>
    <submittedName>
        <fullName evidence="9">Uncharacterized protein</fullName>
    </submittedName>
</protein>
<dbReference type="GO" id="GO:0005634">
    <property type="term" value="C:nucleus"/>
    <property type="evidence" value="ECO:0007669"/>
    <property type="project" value="UniProtKB-SubCell"/>
</dbReference>
<dbReference type="GO" id="GO:0005829">
    <property type="term" value="C:cytosol"/>
    <property type="evidence" value="ECO:0007669"/>
    <property type="project" value="TreeGrafter"/>
</dbReference>
<dbReference type="Pfam" id="PF05383">
    <property type="entry name" value="La"/>
    <property type="match status" value="1"/>
</dbReference>
<feature type="domain" description="HTH La-type RNA-binding" evidence="7">
    <location>
        <begin position="69"/>
        <end position="161"/>
    </location>
</feature>
<keyword evidence="3" id="KW-0539">Nucleus</keyword>
<dbReference type="InterPro" id="IPR035979">
    <property type="entry name" value="RBD_domain_sf"/>
</dbReference>
<feature type="domain" description="RRM" evidence="6">
    <location>
        <begin position="173"/>
        <end position="263"/>
    </location>
</feature>
<feature type="compositionally biased region" description="Acidic residues" evidence="5">
    <location>
        <begin position="451"/>
        <end position="465"/>
    </location>
</feature>
<keyword evidence="11" id="KW-1185">Reference proteome</keyword>
<dbReference type="SUPFAM" id="SSF54928">
    <property type="entry name" value="RNA-binding domain, RBD"/>
    <property type="match status" value="1"/>
</dbReference>
<feature type="compositionally biased region" description="Basic and acidic residues" evidence="5">
    <location>
        <begin position="466"/>
        <end position="475"/>
    </location>
</feature>
<dbReference type="CDD" id="cd12291">
    <property type="entry name" value="RRM1_La"/>
    <property type="match status" value="1"/>
</dbReference>
<comment type="caution">
    <text evidence="9">The sequence shown here is derived from an EMBL/GenBank/DDBJ whole genome shotgun (WGS) entry which is preliminary data.</text>
</comment>
<dbReference type="PROSITE" id="PS50102">
    <property type="entry name" value="RRM"/>
    <property type="match status" value="1"/>
</dbReference>
<evidence type="ECO:0000313" key="9">
    <source>
        <dbReference type="EMBL" id="CAF1022032.1"/>
    </source>
</evidence>
<dbReference type="InterPro" id="IPR000504">
    <property type="entry name" value="RRM_dom"/>
</dbReference>
<dbReference type="InterPro" id="IPR014886">
    <property type="entry name" value="La_xRRM"/>
</dbReference>
<dbReference type="Proteomes" id="UP000663829">
    <property type="component" value="Unassembled WGS sequence"/>
</dbReference>
<dbReference type="SMART" id="SM00715">
    <property type="entry name" value="LA"/>
    <property type="match status" value="1"/>
</dbReference>
<evidence type="ECO:0000259" key="8">
    <source>
        <dbReference type="PROSITE" id="PS51939"/>
    </source>
</evidence>
<dbReference type="AlphaFoldDB" id="A0A814ICC3"/>
<dbReference type="InterPro" id="IPR002344">
    <property type="entry name" value="Lupus_La"/>
</dbReference>
<proteinExistence type="predicted"/>
<dbReference type="Pfam" id="PF08777">
    <property type="entry name" value="RRM_3"/>
    <property type="match status" value="1"/>
</dbReference>
<dbReference type="GO" id="GO:1990904">
    <property type="term" value="C:ribonucleoprotein complex"/>
    <property type="evidence" value="ECO:0007669"/>
    <property type="project" value="UniProtKB-UniRule"/>
</dbReference>
<feature type="region of interest" description="Disordered" evidence="5">
    <location>
        <begin position="405"/>
        <end position="481"/>
    </location>
</feature>
<dbReference type="InterPro" id="IPR045180">
    <property type="entry name" value="La_dom_prot"/>
</dbReference>
<dbReference type="PANTHER" id="PTHR22792">
    <property type="entry name" value="LUPUS LA PROTEIN-RELATED"/>
    <property type="match status" value="1"/>
</dbReference>
<dbReference type="Pfam" id="PF00076">
    <property type="entry name" value="RRM_1"/>
    <property type="match status" value="1"/>
</dbReference>
<accession>A0A814ICC3</accession>
<dbReference type="GO" id="GO:0010494">
    <property type="term" value="C:cytoplasmic stress granule"/>
    <property type="evidence" value="ECO:0007669"/>
    <property type="project" value="TreeGrafter"/>
</dbReference>
<comment type="subcellular location">
    <subcellularLocation>
        <location evidence="1">Nucleus</location>
    </subcellularLocation>
</comment>
<dbReference type="InterPro" id="IPR036390">
    <property type="entry name" value="WH_DNA-bd_sf"/>
</dbReference>
<sequence>MTSLQSQSDSSESSTVVNGNVVTTTTQSKTLNNDNTITTTTTIDKTDHGNSDNHCTTLIQTTSSTAGDNSSGDILNKKIIRQIEYYFGDVNMVRDKFLKIESEKNDGWIPLSILTTFNRLKSLTTDQDRIMNALKQSFSGLLQLNESENKIRRDPTKPIPGSQQELESLLKNRTVYVKGFPKSSSITLDNLLQFFEKYGSTDNIQMHRHFKTKEFNGAAFVVFPTDKDAIKFVELSKQTPLIFNGSGDNNNTGSQLECELQEDYLTRKANENGNEFSSYEKRQKDKQEKKDKRKEELNKMTNEHATKLNQEHNLTGALIHITGMPAAGTREDLKAKFSLFTKTPWVDYNKGETQAWLRLNEANTAKDVLEKVLAANNGKLEIHGTEVTCHVVEGDDEVKFWKDANDKRAAQRTKKRDNNFGGRGRGGKRNNNRRFNDKRKRNGRDNRSAREDDDNDDESDNETEDQQTKKLRADDNTVSTE</sequence>
<evidence type="ECO:0000256" key="4">
    <source>
        <dbReference type="PROSITE-ProRule" id="PRU00332"/>
    </source>
</evidence>
<dbReference type="CDD" id="cd12541">
    <property type="entry name" value="RRM2_La"/>
    <property type="match status" value="1"/>
</dbReference>
<evidence type="ECO:0000259" key="7">
    <source>
        <dbReference type="PROSITE" id="PS50961"/>
    </source>
</evidence>
<evidence type="ECO:0000313" key="11">
    <source>
        <dbReference type="Proteomes" id="UP000663829"/>
    </source>
</evidence>
<dbReference type="InterPro" id="IPR012677">
    <property type="entry name" value="Nucleotide-bd_a/b_plait_sf"/>
</dbReference>
<feature type="compositionally biased region" description="Basic and acidic residues" evidence="5">
    <location>
        <begin position="278"/>
        <end position="296"/>
    </location>
</feature>
<evidence type="ECO:0000259" key="6">
    <source>
        <dbReference type="PROSITE" id="PS50102"/>
    </source>
</evidence>
<evidence type="ECO:0000256" key="3">
    <source>
        <dbReference type="ARBA" id="ARBA00023242"/>
    </source>
</evidence>
<evidence type="ECO:0000256" key="2">
    <source>
        <dbReference type="ARBA" id="ARBA00022884"/>
    </source>
</evidence>
<dbReference type="SUPFAM" id="SSF46785">
    <property type="entry name" value="Winged helix' DNA-binding domain"/>
    <property type="match status" value="1"/>
</dbReference>
<dbReference type="PROSITE" id="PS50961">
    <property type="entry name" value="HTH_LA"/>
    <property type="match status" value="1"/>
</dbReference>
<dbReference type="InterPro" id="IPR006630">
    <property type="entry name" value="La_HTH"/>
</dbReference>
<dbReference type="Gene3D" id="1.10.10.10">
    <property type="entry name" value="Winged helix-like DNA-binding domain superfamily/Winged helix DNA-binding domain"/>
    <property type="match status" value="1"/>
</dbReference>
<organism evidence="9 11">
    <name type="scientific">Didymodactylos carnosus</name>
    <dbReference type="NCBI Taxonomy" id="1234261"/>
    <lineage>
        <taxon>Eukaryota</taxon>
        <taxon>Metazoa</taxon>
        <taxon>Spiralia</taxon>
        <taxon>Gnathifera</taxon>
        <taxon>Rotifera</taxon>
        <taxon>Eurotatoria</taxon>
        <taxon>Bdelloidea</taxon>
        <taxon>Philodinida</taxon>
        <taxon>Philodinidae</taxon>
        <taxon>Didymodactylos</taxon>
    </lineage>
</organism>
<feature type="compositionally biased region" description="Basic residues" evidence="5">
    <location>
        <begin position="425"/>
        <end position="442"/>
    </location>
</feature>
<evidence type="ECO:0000256" key="5">
    <source>
        <dbReference type="SAM" id="MobiDB-lite"/>
    </source>
</evidence>
<dbReference type="GO" id="GO:0006396">
    <property type="term" value="P:RNA processing"/>
    <property type="evidence" value="ECO:0007669"/>
    <property type="project" value="InterPro"/>
</dbReference>
<keyword evidence="2 4" id="KW-0694">RNA-binding</keyword>
<gene>
    <name evidence="9" type="ORF">GPM918_LOCUS14833</name>
    <name evidence="10" type="ORF">SRO942_LOCUS14833</name>
</gene>
<dbReference type="Proteomes" id="UP000681722">
    <property type="component" value="Unassembled WGS sequence"/>
</dbReference>
<dbReference type="GO" id="GO:0003723">
    <property type="term" value="F:RNA binding"/>
    <property type="evidence" value="ECO:0007669"/>
    <property type="project" value="UniProtKB-UniRule"/>
</dbReference>
<feature type="domain" description="XRRM" evidence="8">
    <location>
        <begin position="312"/>
        <end position="434"/>
    </location>
</feature>
<dbReference type="InterPro" id="IPR036388">
    <property type="entry name" value="WH-like_DNA-bd_sf"/>
</dbReference>
<dbReference type="PROSITE" id="PS51939">
    <property type="entry name" value="XRRM"/>
    <property type="match status" value="1"/>
</dbReference>
<dbReference type="OrthoDB" id="439993at2759"/>
<evidence type="ECO:0000256" key="1">
    <source>
        <dbReference type="ARBA" id="ARBA00004123"/>
    </source>
</evidence>
<name>A0A814ICC3_9BILA</name>
<evidence type="ECO:0000313" key="10">
    <source>
        <dbReference type="EMBL" id="CAF3793421.1"/>
    </source>
</evidence>
<dbReference type="Gene3D" id="3.30.70.330">
    <property type="match status" value="2"/>
</dbReference>
<dbReference type="PRINTS" id="PR00302">
    <property type="entry name" value="LUPUSLA"/>
</dbReference>